<dbReference type="Proteomes" id="UP001589896">
    <property type="component" value="Unassembled WGS sequence"/>
</dbReference>
<evidence type="ECO:0000313" key="3">
    <source>
        <dbReference type="EMBL" id="MFC0678286.1"/>
    </source>
</evidence>
<feature type="signal peptide" evidence="2">
    <location>
        <begin position="1"/>
        <end position="24"/>
    </location>
</feature>
<comment type="caution">
    <text evidence="3">The sequence shown here is derived from an EMBL/GenBank/DDBJ whole genome shotgun (WGS) entry which is preliminary data.</text>
</comment>
<protein>
    <recommendedName>
        <fullName evidence="5">DUF3558 domain-containing protein</fullName>
    </recommendedName>
</protein>
<dbReference type="RefSeq" id="WP_386667997.1">
    <property type="nucleotide sequence ID" value="NZ_JBHLTG010000002.1"/>
</dbReference>
<dbReference type="EMBL" id="JBHLTG010000002">
    <property type="protein sequence ID" value="MFC0678286.1"/>
    <property type="molecule type" value="Genomic_DNA"/>
</dbReference>
<evidence type="ECO:0000313" key="4">
    <source>
        <dbReference type="Proteomes" id="UP001589896"/>
    </source>
</evidence>
<proteinExistence type="predicted"/>
<evidence type="ECO:0000256" key="1">
    <source>
        <dbReference type="SAM" id="MobiDB-lite"/>
    </source>
</evidence>
<name>A0ABV6RNA8_9GAMM</name>
<dbReference type="PROSITE" id="PS51257">
    <property type="entry name" value="PROKAR_LIPOPROTEIN"/>
    <property type="match status" value="1"/>
</dbReference>
<feature type="region of interest" description="Disordered" evidence="1">
    <location>
        <begin position="28"/>
        <end position="60"/>
    </location>
</feature>
<gene>
    <name evidence="3" type="ORF">ACFFGH_10585</name>
</gene>
<feature type="chain" id="PRO_5047224003" description="DUF3558 domain-containing protein" evidence="2">
    <location>
        <begin position="25"/>
        <end position="204"/>
    </location>
</feature>
<reference evidence="3 4" key="1">
    <citation type="submission" date="2024-09" db="EMBL/GenBank/DDBJ databases">
        <authorList>
            <person name="Sun Q."/>
            <person name="Mori K."/>
        </authorList>
    </citation>
    <scope>NUCLEOTIDE SEQUENCE [LARGE SCALE GENOMIC DNA]</scope>
    <source>
        <strain evidence="3 4">KCTC 23076</strain>
    </source>
</reference>
<evidence type="ECO:0008006" key="5">
    <source>
        <dbReference type="Google" id="ProtNLM"/>
    </source>
</evidence>
<organism evidence="3 4">
    <name type="scientific">Lysobacter korlensis</name>
    <dbReference type="NCBI Taxonomy" id="553636"/>
    <lineage>
        <taxon>Bacteria</taxon>
        <taxon>Pseudomonadati</taxon>
        <taxon>Pseudomonadota</taxon>
        <taxon>Gammaproteobacteria</taxon>
        <taxon>Lysobacterales</taxon>
        <taxon>Lysobacteraceae</taxon>
        <taxon>Lysobacter</taxon>
    </lineage>
</organism>
<evidence type="ECO:0000256" key="2">
    <source>
        <dbReference type="SAM" id="SignalP"/>
    </source>
</evidence>
<accession>A0ABV6RNA8</accession>
<sequence>MNRTTWLAGIAVASLLLTGCASSAAVVPENAEPEASHTMPDGAVMPGSEHEGHHAGNAEGPSEAAQMICAGQVVAAVREILALADDPSPTSGWDAPMFNCTYEVDGMPLVLSVHDATDLPTGEEHFAELRDGFGSTREIEGLASLGLPAFSTGDGVVAFLRDGKTLLVDATALPDELGVKGTQSRHDAAYAVASAVLVCWVEHD</sequence>
<keyword evidence="2" id="KW-0732">Signal</keyword>
<keyword evidence="4" id="KW-1185">Reference proteome</keyword>